<reference evidence="6 7" key="1">
    <citation type="journal article" date="2019" name="Nat. Med.">
        <title>A library of human gut bacterial isolates paired with longitudinal multiomics data enables mechanistic microbiome research.</title>
        <authorList>
            <person name="Poyet M."/>
            <person name="Groussin M."/>
            <person name="Gibbons S.M."/>
            <person name="Avila-Pacheco J."/>
            <person name="Jiang X."/>
            <person name="Kearney S.M."/>
            <person name="Perrotta A.R."/>
            <person name="Berdy B."/>
            <person name="Zhao S."/>
            <person name="Lieberman T.D."/>
            <person name="Swanson P.K."/>
            <person name="Smith M."/>
            <person name="Roesemann S."/>
            <person name="Alexander J.E."/>
            <person name="Rich S.A."/>
            <person name="Livny J."/>
            <person name="Vlamakis H."/>
            <person name="Clish C."/>
            <person name="Bullock K."/>
            <person name="Deik A."/>
            <person name="Scott J."/>
            <person name="Pierce K.A."/>
            <person name="Xavier R.J."/>
            <person name="Alm E.J."/>
        </authorList>
    </citation>
    <scope>NUCLEOTIDE SEQUENCE [LARGE SCALE GENOMIC DNA]</scope>
    <source>
        <strain evidence="4 6">BIOML-A4</strain>
        <strain evidence="5 7">BIOML-A5</strain>
    </source>
</reference>
<evidence type="ECO:0000313" key="5">
    <source>
        <dbReference type="EMBL" id="MSC34513.1"/>
    </source>
</evidence>
<dbReference type="SUPFAM" id="SSF51261">
    <property type="entry name" value="Duplicated hybrid motif"/>
    <property type="match status" value="1"/>
</dbReference>
<accession>A0A6N7SA63</accession>
<proteinExistence type="predicted"/>
<organism evidence="4 6">
    <name type="scientific">Holdemania massiliensis</name>
    <dbReference type="NCBI Taxonomy" id="1468449"/>
    <lineage>
        <taxon>Bacteria</taxon>
        <taxon>Bacillati</taxon>
        <taxon>Bacillota</taxon>
        <taxon>Erysipelotrichia</taxon>
        <taxon>Erysipelotrichales</taxon>
        <taxon>Erysipelotrichaceae</taxon>
        <taxon>Holdemania</taxon>
    </lineage>
</organism>
<dbReference type="Proteomes" id="UP000480929">
    <property type="component" value="Unassembled WGS sequence"/>
</dbReference>
<dbReference type="CDD" id="cd07341">
    <property type="entry name" value="M56_BlaR1_MecR1_like"/>
    <property type="match status" value="1"/>
</dbReference>
<keyword evidence="1" id="KW-0472">Membrane</keyword>
<dbReference type="Pfam" id="PF01551">
    <property type="entry name" value="Peptidase_M23"/>
    <property type="match status" value="1"/>
</dbReference>
<feature type="domain" description="M23ase beta-sheet core" evidence="2">
    <location>
        <begin position="475"/>
        <end position="570"/>
    </location>
</feature>
<feature type="transmembrane region" description="Helical" evidence="1">
    <location>
        <begin position="310"/>
        <end position="329"/>
    </location>
</feature>
<dbReference type="InterPro" id="IPR011055">
    <property type="entry name" value="Dup_hybrid_motif"/>
</dbReference>
<dbReference type="InterPro" id="IPR008756">
    <property type="entry name" value="Peptidase_M56"/>
</dbReference>
<dbReference type="EMBL" id="WKPI01000036">
    <property type="protein sequence ID" value="MSC34513.1"/>
    <property type="molecule type" value="Genomic_DNA"/>
</dbReference>
<dbReference type="EMBL" id="WKPJ01000034">
    <property type="protein sequence ID" value="MSA90783.1"/>
    <property type="molecule type" value="Genomic_DNA"/>
</dbReference>
<comment type="caution">
    <text evidence="4">The sequence shown here is derived from an EMBL/GenBank/DDBJ whole genome shotgun (WGS) entry which is preliminary data.</text>
</comment>
<feature type="transmembrane region" description="Helical" evidence="1">
    <location>
        <begin position="38"/>
        <end position="56"/>
    </location>
</feature>
<dbReference type="PANTHER" id="PTHR34978:SF3">
    <property type="entry name" value="SLR0241 PROTEIN"/>
    <property type="match status" value="1"/>
</dbReference>
<dbReference type="RefSeq" id="WP_154240175.1">
    <property type="nucleotide sequence ID" value="NZ_WKPI01000036.1"/>
</dbReference>
<feature type="transmembrane region" description="Helical" evidence="1">
    <location>
        <begin position="6"/>
        <end position="26"/>
    </location>
</feature>
<protein>
    <submittedName>
        <fullName evidence="4">Peptidoglycan DD-metalloendopeptidase family protein</fullName>
    </submittedName>
</protein>
<dbReference type="CDD" id="cd12797">
    <property type="entry name" value="M23_peptidase"/>
    <property type="match status" value="1"/>
</dbReference>
<evidence type="ECO:0000256" key="1">
    <source>
        <dbReference type="SAM" id="Phobius"/>
    </source>
</evidence>
<dbReference type="InterPro" id="IPR052173">
    <property type="entry name" value="Beta-lactam_resp_regulator"/>
</dbReference>
<dbReference type="AlphaFoldDB" id="A0A6N7SA63"/>
<dbReference type="OrthoDB" id="9805799at2"/>
<sequence>MLKNSFRTLLEISLLISPLVLLLLVLRRRLFRRLGKTARLLIWVPLLLQLMIPIQLTSVYSPYQNLDEVGLEEKMDALANQPVKAMHPSVQPEGKTSDEVWMLPQKKVWTLSEVAAWIWIFGIFIAAALNGITRIHLKRCLNLQPCGKEMEEEARQFMRQSRCLCVPVDQSAAVHSCAIYGNWKPRLILGVDFKQRTAEERQIMLMHECLHLKYGHPWFLGLIQILEIVYWFNPLVKMMMNQLRLDLEYFIDEKLLEDKPQTVRIRYAQLLLSLAADKDQHALQCLNSQRTQTRLKERLGWIVNKKRTPGLIAAGIVVLVLFASVGLMLKPDAQSGWEMKMQLTLIQNEANPMEFAGETDLKVWCEGSKKALESMGMQVPVIAHAEVWQAPSGEPLTLRDMQLGAESAVSLEWGEIPNAVECFMPQGKVLVKLTEDQLQTSYPQADGSEAVQLLKAISPVENWKITCGWNCYADHQALDITDPDNKQAPILATADGQVSATGYNTIQGNYVILEHSEGIQSFYGHLDKIQVHEGEQISQGQTLGVMGMTGRATGPHVHFYFMQDGIVLDPSRLFEE</sequence>
<evidence type="ECO:0000313" key="7">
    <source>
        <dbReference type="Proteomes" id="UP000480929"/>
    </source>
</evidence>
<feature type="transmembrane region" description="Helical" evidence="1">
    <location>
        <begin position="114"/>
        <end position="132"/>
    </location>
</feature>
<gene>
    <name evidence="5" type="ORF">GKD88_15410</name>
    <name evidence="4" type="ORF">GKE08_15740</name>
</gene>
<dbReference type="Pfam" id="PF05569">
    <property type="entry name" value="Peptidase_M56"/>
    <property type="match status" value="1"/>
</dbReference>
<dbReference type="Proteomes" id="UP000433575">
    <property type="component" value="Unassembled WGS sequence"/>
</dbReference>
<feature type="domain" description="Peptidase M56" evidence="3">
    <location>
        <begin position="8"/>
        <end position="300"/>
    </location>
</feature>
<evidence type="ECO:0000259" key="2">
    <source>
        <dbReference type="Pfam" id="PF01551"/>
    </source>
</evidence>
<keyword evidence="1" id="KW-1133">Transmembrane helix</keyword>
<evidence type="ECO:0000313" key="4">
    <source>
        <dbReference type="EMBL" id="MSA90783.1"/>
    </source>
</evidence>
<evidence type="ECO:0000259" key="3">
    <source>
        <dbReference type="Pfam" id="PF05569"/>
    </source>
</evidence>
<keyword evidence="1" id="KW-0812">Transmembrane</keyword>
<name>A0A6N7SA63_9FIRM</name>
<dbReference type="Gene3D" id="2.70.70.10">
    <property type="entry name" value="Glucose Permease (Domain IIA)"/>
    <property type="match status" value="1"/>
</dbReference>
<evidence type="ECO:0000313" key="6">
    <source>
        <dbReference type="Proteomes" id="UP000433575"/>
    </source>
</evidence>
<dbReference type="PANTHER" id="PTHR34978">
    <property type="entry name" value="POSSIBLE SENSOR-TRANSDUCER PROTEIN BLAR"/>
    <property type="match status" value="1"/>
</dbReference>
<dbReference type="InterPro" id="IPR016047">
    <property type="entry name" value="M23ase_b-sheet_dom"/>
</dbReference>
<keyword evidence="7" id="KW-1185">Reference proteome</keyword>